<evidence type="ECO:0000313" key="2">
    <source>
        <dbReference type="Proteomes" id="UP000008064"/>
    </source>
</evidence>
<dbReference type="Proteomes" id="UP000008064">
    <property type="component" value="Unassembled WGS sequence"/>
</dbReference>
<proteinExistence type="predicted"/>
<dbReference type="OrthoDB" id="3000635at2759"/>
<gene>
    <name evidence="1" type="ORF">SERLADRAFT_481065</name>
</gene>
<dbReference type="RefSeq" id="XP_007324781.1">
    <property type="nucleotide sequence ID" value="XM_007324719.1"/>
</dbReference>
<reference evidence="2" key="1">
    <citation type="journal article" date="2011" name="Science">
        <title>The plant cell wall-decomposing machinery underlies the functional diversity of forest fungi.</title>
        <authorList>
            <person name="Eastwood D.C."/>
            <person name="Floudas D."/>
            <person name="Binder M."/>
            <person name="Majcherczyk A."/>
            <person name="Schneider P."/>
            <person name="Aerts A."/>
            <person name="Asiegbu F.O."/>
            <person name="Baker S.E."/>
            <person name="Barry K."/>
            <person name="Bendiksby M."/>
            <person name="Blumentritt M."/>
            <person name="Coutinho P.M."/>
            <person name="Cullen D."/>
            <person name="de Vries R.P."/>
            <person name="Gathman A."/>
            <person name="Goodell B."/>
            <person name="Henrissat B."/>
            <person name="Ihrmark K."/>
            <person name="Kauserud H."/>
            <person name="Kohler A."/>
            <person name="LaButti K."/>
            <person name="Lapidus A."/>
            <person name="Lavin J.L."/>
            <person name="Lee Y.-H."/>
            <person name="Lindquist E."/>
            <person name="Lilly W."/>
            <person name="Lucas S."/>
            <person name="Morin E."/>
            <person name="Murat C."/>
            <person name="Oguiza J.A."/>
            <person name="Park J."/>
            <person name="Pisabarro A.G."/>
            <person name="Riley R."/>
            <person name="Rosling A."/>
            <person name="Salamov A."/>
            <person name="Schmidt O."/>
            <person name="Schmutz J."/>
            <person name="Skrede I."/>
            <person name="Stenlid J."/>
            <person name="Wiebenga A."/>
            <person name="Xie X."/>
            <person name="Kuees U."/>
            <person name="Hibbett D.S."/>
            <person name="Hoffmeister D."/>
            <person name="Hoegberg N."/>
            <person name="Martin F."/>
            <person name="Grigoriev I.V."/>
            <person name="Watkinson S.C."/>
        </authorList>
    </citation>
    <scope>NUCLEOTIDE SEQUENCE [LARGE SCALE GENOMIC DNA]</scope>
    <source>
        <strain evidence="2">S7.9</strain>
    </source>
</reference>
<dbReference type="EMBL" id="GL945448">
    <property type="protein sequence ID" value="EGO18501.1"/>
    <property type="molecule type" value="Genomic_DNA"/>
</dbReference>
<dbReference type="GeneID" id="18821629"/>
<dbReference type="AlphaFoldDB" id="F8PEG9"/>
<name>F8PEG9_SERL9</name>
<sequence length="124" mass="14063">MQRRIFSKVTSANKEKSSILRKCDDPMERAKSVFDKWQILEKLPLGRVDALHTQFRKGDFVDVGVSIDISIFCGNCTKQLVQAHPKLEHILQVTLISQLQSLGVVSEKNQSRVLILPRTLPGHQ</sequence>
<protein>
    <submittedName>
        <fullName evidence="1">Uncharacterized protein</fullName>
    </submittedName>
</protein>
<organism evidence="2">
    <name type="scientific">Serpula lacrymans var. lacrymans (strain S7.9)</name>
    <name type="common">Dry rot fungus</name>
    <dbReference type="NCBI Taxonomy" id="578457"/>
    <lineage>
        <taxon>Eukaryota</taxon>
        <taxon>Fungi</taxon>
        <taxon>Dikarya</taxon>
        <taxon>Basidiomycota</taxon>
        <taxon>Agaricomycotina</taxon>
        <taxon>Agaricomycetes</taxon>
        <taxon>Agaricomycetidae</taxon>
        <taxon>Boletales</taxon>
        <taxon>Coniophorineae</taxon>
        <taxon>Serpulaceae</taxon>
        <taxon>Serpula</taxon>
    </lineage>
</organism>
<dbReference type="HOGENOM" id="CLU_2005315_0_0_1"/>
<evidence type="ECO:0000313" key="1">
    <source>
        <dbReference type="EMBL" id="EGO18501.1"/>
    </source>
</evidence>
<accession>F8PEG9</accession>
<dbReference type="KEGG" id="sla:SERLADRAFT_481065"/>